<evidence type="ECO:0000313" key="7">
    <source>
        <dbReference type="EMBL" id="GAG92139.1"/>
    </source>
</evidence>
<dbReference type="SUPFAM" id="SSF53383">
    <property type="entry name" value="PLP-dependent transferases"/>
    <property type="match status" value="1"/>
</dbReference>
<comment type="similarity">
    <text evidence="2">Belongs to the class-I pyridoxal-phosphate-dependent aminotransferase family.</text>
</comment>
<dbReference type="Pfam" id="PF00155">
    <property type="entry name" value="Aminotran_1_2"/>
    <property type="match status" value="1"/>
</dbReference>
<evidence type="ECO:0000256" key="4">
    <source>
        <dbReference type="ARBA" id="ARBA00022679"/>
    </source>
</evidence>
<dbReference type="InterPro" id="IPR015421">
    <property type="entry name" value="PyrdxlP-dep_Trfase_major"/>
</dbReference>
<dbReference type="PANTHER" id="PTHR46383">
    <property type="entry name" value="ASPARTATE AMINOTRANSFERASE"/>
    <property type="match status" value="1"/>
</dbReference>
<keyword evidence="5" id="KW-0663">Pyridoxal phosphate</keyword>
<proteinExistence type="inferred from homology"/>
<organism evidence="7">
    <name type="scientific">marine sediment metagenome</name>
    <dbReference type="NCBI Taxonomy" id="412755"/>
    <lineage>
        <taxon>unclassified sequences</taxon>
        <taxon>metagenomes</taxon>
        <taxon>ecological metagenomes</taxon>
    </lineage>
</organism>
<feature type="non-terminal residue" evidence="7">
    <location>
        <position position="96"/>
    </location>
</feature>
<dbReference type="InterPro" id="IPR050596">
    <property type="entry name" value="AspAT/PAT-like"/>
</dbReference>
<accession>X1B8N4</accession>
<gene>
    <name evidence="7" type="ORF">S01H4_46563</name>
</gene>
<evidence type="ECO:0000256" key="3">
    <source>
        <dbReference type="ARBA" id="ARBA00022576"/>
    </source>
</evidence>
<dbReference type="PANTHER" id="PTHR46383:SF1">
    <property type="entry name" value="ASPARTATE AMINOTRANSFERASE"/>
    <property type="match status" value="1"/>
</dbReference>
<keyword evidence="4" id="KW-0808">Transferase</keyword>
<dbReference type="InterPro" id="IPR015424">
    <property type="entry name" value="PyrdxlP-dep_Trfase"/>
</dbReference>
<comment type="caution">
    <text evidence="7">The sequence shown here is derived from an EMBL/GenBank/DDBJ whole genome shotgun (WGS) entry which is preliminary data.</text>
</comment>
<keyword evidence="3" id="KW-0032">Aminotransferase</keyword>
<feature type="domain" description="Aminotransferase class I/classII large" evidence="6">
    <location>
        <begin position="30"/>
        <end position="95"/>
    </location>
</feature>
<dbReference type="InterPro" id="IPR004839">
    <property type="entry name" value="Aminotransferase_I/II_large"/>
</dbReference>
<dbReference type="AlphaFoldDB" id="X1B8N4"/>
<evidence type="ECO:0000256" key="5">
    <source>
        <dbReference type="ARBA" id="ARBA00022898"/>
    </source>
</evidence>
<evidence type="ECO:0000259" key="6">
    <source>
        <dbReference type="Pfam" id="PF00155"/>
    </source>
</evidence>
<dbReference type="EMBL" id="BART01026034">
    <property type="protein sequence ID" value="GAG92139.1"/>
    <property type="molecule type" value="Genomic_DNA"/>
</dbReference>
<dbReference type="GO" id="GO:0008483">
    <property type="term" value="F:transaminase activity"/>
    <property type="evidence" value="ECO:0007669"/>
    <property type="project" value="UniProtKB-KW"/>
</dbReference>
<dbReference type="GO" id="GO:0030170">
    <property type="term" value="F:pyridoxal phosphate binding"/>
    <property type="evidence" value="ECO:0007669"/>
    <property type="project" value="InterPro"/>
</dbReference>
<sequence>MKLSEKIESIEGSKTVAFTALIQQLRQEGKKIIDLAVGEPEFDTPAPVIDATKQALDAQKTRYGPVNGLSELRTRLAAQFSGYDIENILITNGSKQ</sequence>
<reference evidence="7" key="1">
    <citation type="journal article" date="2014" name="Front. Microbiol.">
        <title>High frequency of phylogenetically diverse reductive dehalogenase-homologous genes in deep subseafloor sedimentary metagenomes.</title>
        <authorList>
            <person name="Kawai M."/>
            <person name="Futagami T."/>
            <person name="Toyoda A."/>
            <person name="Takaki Y."/>
            <person name="Nishi S."/>
            <person name="Hori S."/>
            <person name="Arai W."/>
            <person name="Tsubouchi T."/>
            <person name="Morono Y."/>
            <person name="Uchiyama I."/>
            <person name="Ito T."/>
            <person name="Fujiyama A."/>
            <person name="Inagaki F."/>
            <person name="Takami H."/>
        </authorList>
    </citation>
    <scope>NUCLEOTIDE SEQUENCE</scope>
    <source>
        <strain evidence="7">Expedition CK06-06</strain>
    </source>
</reference>
<dbReference type="Gene3D" id="3.40.640.10">
    <property type="entry name" value="Type I PLP-dependent aspartate aminotransferase-like (Major domain)"/>
    <property type="match status" value="1"/>
</dbReference>
<evidence type="ECO:0000256" key="2">
    <source>
        <dbReference type="ARBA" id="ARBA00007441"/>
    </source>
</evidence>
<comment type="cofactor">
    <cofactor evidence="1">
        <name>pyridoxal 5'-phosphate</name>
        <dbReference type="ChEBI" id="CHEBI:597326"/>
    </cofactor>
</comment>
<evidence type="ECO:0000256" key="1">
    <source>
        <dbReference type="ARBA" id="ARBA00001933"/>
    </source>
</evidence>
<dbReference type="GO" id="GO:0006520">
    <property type="term" value="P:amino acid metabolic process"/>
    <property type="evidence" value="ECO:0007669"/>
    <property type="project" value="InterPro"/>
</dbReference>
<name>X1B8N4_9ZZZZ</name>
<protein>
    <recommendedName>
        <fullName evidence="6">Aminotransferase class I/classII large domain-containing protein</fullName>
    </recommendedName>
</protein>